<dbReference type="STRING" id="450378.GCA_001661675_02265"/>
<dbReference type="Proteomes" id="UP000195807">
    <property type="component" value="Chromosome"/>
</dbReference>
<proteinExistence type="predicted"/>
<dbReference type="KEGG" id="cman:A9D14_11265"/>
<reference evidence="1 2" key="1">
    <citation type="submission" date="2017-01" db="EMBL/GenBank/DDBJ databases">
        <title>Complete genome sequence of esterase-producing bacterium Croceicoccus marinus E4A9.</title>
        <authorList>
            <person name="Wu Y.-H."/>
            <person name="Cheng H."/>
            <person name="Xu L."/>
            <person name="Huo Y.-Y."/>
            <person name="Wang C.-S."/>
            <person name="Xu X.-W."/>
        </authorList>
    </citation>
    <scope>NUCLEOTIDE SEQUENCE [LARGE SCALE GENOMIC DNA]</scope>
    <source>
        <strain evidence="1 2">E4A9</strain>
    </source>
</reference>
<dbReference type="AlphaFoldDB" id="A0A1Z1FCX5"/>
<evidence type="ECO:0000313" key="1">
    <source>
        <dbReference type="EMBL" id="ARU16649.1"/>
    </source>
</evidence>
<evidence type="ECO:0000313" key="2">
    <source>
        <dbReference type="Proteomes" id="UP000195807"/>
    </source>
</evidence>
<name>A0A1Z1FCX5_9SPHN</name>
<protein>
    <submittedName>
        <fullName evidence="1">Uncharacterized protein</fullName>
    </submittedName>
</protein>
<dbReference type="EMBL" id="CP019602">
    <property type="protein sequence ID" value="ARU16649.1"/>
    <property type="molecule type" value="Genomic_DNA"/>
</dbReference>
<sequence>MRVLEDDAVLTDARINQLRGAAEAEERFQHLSEIIASPAHTPVRFYEVLKATCDAREKLDMESPVSNGPARLAIFAAEVKSLVEAGEPMEYHEIEKRLKLVGRREFKRRARHMGEEILVPGSREVMWLEADRKGGPVANLPQSFTPSETKAVFEVILEAVAEVLAARTVSGAN</sequence>
<accession>A0A1Z1FCX5</accession>
<organism evidence="1 2">
    <name type="scientific">Croceicoccus marinus</name>
    <dbReference type="NCBI Taxonomy" id="450378"/>
    <lineage>
        <taxon>Bacteria</taxon>
        <taxon>Pseudomonadati</taxon>
        <taxon>Pseudomonadota</taxon>
        <taxon>Alphaproteobacteria</taxon>
        <taxon>Sphingomonadales</taxon>
        <taxon>Erythrobacteraceae</taxon>
        <taxon>Croceicoccus</taxon>
    </lineage>
</organism>
<keyword evidence="2" id="KW-1185">Reference proteome</keyword>
<gene>
    <name evidence="1" type="ORF">A9D14_11265</name>
</gene>